<gene>
    <name evidence="1" type="ORF">PWA60_17640</name>
</gene>
<dbReference type="RefSeq" id="WP_275000033.1">
    <property type="nucleotide sequence ID" value="NZ_CP118677.1"/>
</dbReference>
<name>A0AAJ5RXM8_9PSED</name>
<accession>A0AAJ5RXM8</accession>
<proteinExistence type="predicted"/>
<dbReference type="AlphaFoldDB" id="A0AAJ5RXM8"/>
<dbReference type="EMBL" id="CP118677">
    <property type="protein sequence ID" value="WEA19110.1"/>
    <property type="molecule type" value="Genomic_DNA"/>
</dbReference>
<reference evidence="1" key="1">
    <citation type="submission" date="2023-02" db="EMBL/GenBank/DDBJ databases">
        <title>tmexCD-toprJ-like cluster.</title>
        <authorList>
            <person name="Gao X."/>
            <person name="Wang C."/>
            <person name="Liu J."/>
        </authorList>
    </citation>
    <scope>NUCLEOTIDE SEQUENCE</scope>
    <source>
        <strain evidence="1">GDW21C697WI</strain>
    </source>
</reference>
<dbReference type="Proteomes" id="UP001217631">
    <property type="component" value="Chromosome"/>
</dbReference>
<protein>
    <submittedName>
        <fullName evidence="1">Uncharacterized protein</fullName>
    </submittedName>
</protein>
<evidence type="ECO:0000313" key="2">
    <source>
        <dbReference type="Proteomes" id="UP001217631"/>
    </source>
</evidence>
<sequence length="404" mass="44711">MPTENRSSNTEMVSVPREAVVQAAELLQEYNKCSIARDLRAILAQPAVQHQGEPVALPARKDPTEAWAIPVGVHKAEDWNACLDEIAKLGPLYSRPVQDEPVAWRGLNDLGEVVTEWIDGVPPESIVDLCGNPASFAKIEQAYSHADPGEAERLRKEVAELEQLRRDDLGRHLITEVKTESQLAECEAMAAMIAEREWAEHAGTGPVSSKVEAAFTQLHNDLHEASDKLAERDALLRDKSGDLIRMAAHLISAPLLALQELQDEDKKMTRARVDHAVDVADARLKDAAYELRRIADALSASAEPSAPVDLCRICKGYGKYQDGDSGTDEDGRCPNIVECECDDSERIPQYRASAPVEIDEQAQFMAWANKEYEVAPDEELNLKNPSVRDNKIGWLARAALERKQ</sequence>
<evidence type="ECO:0000313" key="1">
    <source>
        <dbReference type="EMBL" id="WEA19110.1"/>
    </source>
</evidence>
<organism evidence="1 2">
    <name type="scientific">Pseudomonas juntendi</name>
    <dbReference type="NCBI Taxonomy" id="2666183"/>
    <lineage>
        <taxon>Bacteria</taxon>
        <taxon>Pseudomonadati</taxon>
        <taxon>Pseudomonadota</taxon>
        <taxon>Gammaproteobacteria</taxon>
        <taxon>Pseudomonadales</taxon>
        <taxon>Pseudomonadaceae</taxon>
        <taxon>Pseudomonas</taxon>
    </lineage>
</organism>